<reference evidence="5" key="1">
    <citation type="submission" date="2016-10" db="EMBL/GenBank/DDBJ databases">
        <authorList>
            <person name="Varghese N."/>
            <person name="Submissions S."/>
        </authorList>
    </citation>
    <scope>NUCLEOTIDE SEQUENCE [LARGE SCALE GENOMIC DNA]</scope>
    <source>
        <strain evidence="5">CGMCC 1.6775</strain>
    </source>
</reference>
<dbReference type="Proteomes" id="UP000199339">
    <property type="component" value="Unassembled WGS sequence"/>
</dbReference>
<dbReference type="InterPro" id="IPR051010">
    <property type="entry name" value="BCAA_transport"/>
</dbReference>
<dbReference type="AlphaFoldDB" id="A0A1I4QRQ2"/>
<feature type="domain" description="Leucine-binding protein" evidence="3">
    <location>
        <begin position="24"/>
        <end position="372"/>
    </location>
</feature>
<gene>
    <name evidence="4" type="ORF">SAMN04487961_0212</name>
</gene>
<keyword evidence="2" id="KW-0732">Signal</keyword>
<organism evidence="4 5">
    <name type="scientific">Marinobacter pelagius</name>
    <dbReference type="NCBI Taxonomy" id="379482"/>
    <lineage>
        <taxon>Bacteria</taxon>
        <taxon>Pseudomonadati</taxon>
        <taxon>Pseudomonadota</taxon>
        <taxon>Gammaproteobacteria</taxon>
        <taxon>Pseudomonadales</taxon>
        <taxon>Marinobacteraceae</taxon>
        <taxon>Marinobacter</taxon>
    </lineage>
</organism>
<dbReference type="InterPro" id="IPR028082">
    <property type="entry name" value="Peripla_BP_I"/>
</dbReference>
<dbReference type="InterPro" id="IPR028081">
    <property type="entry name" value="Leu-bd"/>
</dbReference>
<dbReference type="PANTHER" id="PTHR30483:SF6">
    <property type="entry name" value="PERIPLASMIC BINDING PROTEIN OF ABC TRANSPORTER FOR NATURAL AMINO ACIDS"/>
    <property type="match status" value="1"/>
</dbReference>
<dbReference type="SUPFAM" id="SSF53822">
    <property type="entry name" value="Periplasmic binding protein-like I"/>
    <property type="match status" value="1"/>
</dbReference>
<dbReference type="EMBL" id="FOUR01000001">
    <property type="protein sequence ID" value="SFM42373.1"/>
    <property type="molecule type" value="Genomic_DNA"/>
</dbReference>
<evidence type="ECO:0000313" key="5">
    <source>
        <dbReference type="Proteomes" id="UP000199339"/>
    </source>
</evidence>
<sequence length="416" mass="46120">MKRRAILLAGLILCITSFPLMAETIRLGFNYPESGRYKNLGLQQRLAAFLAVDEINKAGGILGRDVELVIRNTAGSVERGAANTEELIRQENVDMVFGGASSPVTIASGKVAKKLGRLYFGTTTSANATTGSEGHDHMFREYPNAWMTANALGHYLTENFGDANYFYVTADYTWGHSSEASLRAFTNTTDTEKHPHALTPFPRALIRDFRKALEKAEASDADVLVLVLYGDDLVRALQVAYEMGLKDKVQIVLPNITLGIAQAVGATILEGVISTTPWEWMIPYQLDFPRGQEFVEAFTKEYGVRPTSTAATAYGIIYQYKDAVERAGTTDTQALIKALEGHEYTLLKDRQQWRAFDHQNLQTVYVVRSKPRGEVLDDELRSDFFEVVGSLEGGKAAQTLEQWQAERAEAGKPPYL</sequence>
<dbReference type="Gene3D" id="3.40.50.2300">
    <property type="match status" value="2"/>
</dbReference>
<proteinExistence type="inferred from homology"/>
<evidence type="ECO:0000313" key="4">
    <source>
        <dbReference type="EMBL" id="SFM42373.1"/>
    </source>
</evidence>
<dbReference type="PANTHER" id="PTHR30483">
    <property type="entry name" value="LEUCINE-SPECIFIC-BINDING PROTEIN"/>
    <property type="match status" value="1"/>
</dbReference>
<evidence type="ECO:0000256" key="2">
    <source>
        <dbReference type="ARBA" id="ARBA00022729"/>
    </source>
</evidence>
<keyword evidence="5" id="KW-1185">Reference proteome</keyword>
<dbReference type="OrthoDB" id="9147078at2"/>
<dbReference type="RefSeq" id="WP_091997662.1">
    <property type="nucleotide sequence ID" value="NZ_FOUR01000001.1"/>
</dbReference>
<protein>
    <submittedName>
        <fullName evidence="4">Amino acid/amide ABC transporter substrate-binding protein, HAAT family (TC 3.A.1.4.-)</fullName>
    </submittedName>
</protein>
<dbReference type="Pfam" id="PF13458">
    <property type="entry name" value="Peripla_BP_6"/>
    <property type="match status" value="1"/>
</dbReference>
<evidence type="ECO:0000259" key="3">
    <source>
        <dbReference type="Pfam" id="PF13458"/>
    </source>
</evidence>
<comment type="similarity">
    <text evidence="1">Belongs to the leucine-binding protein family.</text>
</comment>
<accession>A0A1I4QRQ2</accession>
<name>A0A1I4QRQ2_9GAMM</name>
<evidence type="ECO:0000256" key="1">
    <source>
        <dbReference type="ARBA" id="ARBA00010062"/>
    </source>
</evidence>